<organism evidence="1 2">
    <name type="scientific">Dulcicalothrix desertica PCC 7102</name>
    <dbReference type="NCBI Taxonomy" id="232991"/>
    <lineage>
        <taxon>Bacteria</taxon>
        <taxon>Bacillati</taxon>
        <taxon>Cyanobacteriota</taxon>
        <taxon>Cyanophyceae</taxon>
        <taxon>Nostocales</taxon>
        <taxon>Calotrichaceae</taxon>
        <taxon>Dulcicalothrix</taxon>
    </lineage>
</organism>
<comment type="caution">
    <text evidence="1">The sequence shown here is derived from an EMBL/GenBank/DDBJ whole genome shotgun (WGS) entry which is preliminary data.</text>
</comment>
<reference evidence="1" key="2">
    <citation type="journal article" date="2019" name="Genome Biol. Evol.">
        <title>Day and night: Metabolic profiles and evolutionary relationships of six axenic non-marine cyanobacteria.</title>
        <authorList>
            <person name="Will S.E."/>
            <person name="Henke P."/>
            <person name="Boedeker C."/>
            <person name="Huang S."/>
            <person name="Brinkmann H."/>
            <person name="Rohde M."/>
            <person name="Jarek M."/>
            <person name="Friedl T."/>
            <person name="Seufert S."/>
            <person name="Schumacher M."/>
            <person name="Overmann J."/>
            <person name="Neumann-Schaal M."/>
            <person name="Petersen J."/>
        </authorList>
    </citation>
    <scope>NUCLEOTIDE SEQUENCE [LARGE SCALE GENOMIC DNA]</scope>
    <source>
        <strain evidence="1">PCC 7102</strain>
    </source>
</reference>
<dbReference type="InterPro" id="IPR039470">
    <property type="entry name" value="Nuc_deoxyri_tr2"/>
</dbReference>
<evidence type="ECO:0000313" key="1">
    <source>
        <dbReference type="EMBL" id="RUT08961.1"/>
    </source>
</evidence>
<dbReference type="OrthoDB" id="9805113at2"/>
<evidence type="ECO:0008006" key="3">
    <source>
        <dbReference type="Google" id="ProtNLM"/>
    </source>
</evidence>
<proteinExistence type="predicted"/>
<dbReference type="SUPFAM" id="SSF52309">
    <property type="entry name" value="N-(deoxy)ribosyltransferase-like"/>
    <property type="match status" value="1"/>
</dbReference>
<evidence type="ECO:0000313" key="2">
    <source>
        <dbReference type="Proteomes" id="UP000271624"/>
    </source>
</evidence>
<dbReference type="Proteomes" id="UP000271624">
    <property type="component" value="Unassembled WGS sequence"/>
</dbReference>
<dbReference type="Gene3D" id="3.40.50.450">
    <property type="match status" value="1"/>
</dbReference>
<keyword evidence="2" id="KW-1185">Reference proteome</keyword>
<dbReference type="RefSeq" id="WP_127079501.1">
    <property type="nucleotide sequence ID" value="NZ_RSCL01000002.1"/>
</dbReference>
<protein>
    <recommendedName>
        <fullName evidence="3">Nucleoside 2-deoxyribosyltransferase like</fullName>
    </recommendedName>
</protein>
<dbReference type="Pfam" id="PF15891">
    <property type="entry name" value="Nuc_deoxyri_tr2"/>
    <property type="match status" value="1"/>
</dbReference>
<sequence>MNKYIEPLEEYSGENKAIFLAGGISNCPDWQAEIVELLKPNSLTILNPRRHNFPIHDPDASLKQIEWEHKHLRLAHTILFWFPQESICPIALYELGAWSMTDKPIFIGMHPNYPRRQDVEIQTKLVRPEIKIVYSLEELAKQILRT</sequence>
<dbReference type="AlphaFoldDB" id="A0A3S1DFF5"/>
<accession>A0A3S1DFF5</accession>
<reference evidence="1" key="1">
    <citation type="submission" date="2018-12" db="EMBL/GenBank/DDBJ databases">
        <authorList>
            <person name="Will S."/>
            <person name="Neumann-Schaal M."/>
            <person name="Henke P."/>
        </authorList>
    </citation>
    <scope>NUCLEOTIDE SEQUENCE</scope>
    <source>
        <strain evidence="1">PCC 7102</strain>
    </source>
</reference>
<gene>
    <name evidence="1" type="ORF">DSM106972_010140</name>
</gene>
<dbReference type="EMBL" id="RSCL01000002">
    <property type="protein sequence ID" value="RUT08961.1"/>
    <property type="molecule type" value="Genomic_DNA"/>
</dbReference>
<name>A0A3S1DFF5_9CYAN</name>